<dbReference type="FunFam" id="2.60.40.60:FF:000032">
    <property type="entry name" value="FAT atypical cadherin 1"/>
    <property type="match status" value="1"/>
</dbReference>
<dbReference type="PROSITE" id="PS00232">
    <property type="entry name" value="CADHERIN_1"/>
    <property type="match status" value="10"/>
</dbReference>
<dbReference type="InterPro" id="IPR039808">
    <property type="entry name" value="Cadherin"/>
</dbReference>
<dbReference type="GO" id="GO:0007010">
    <property type="term" value="P:cytoskeleton organization"/>
    <property type="evidence" value="ECO:0007669"/>
    <property type="project" value="UniProtKB-ARBA"/>
</dbReference>
<dbReference type="InterPro" id="IPR002126">
    <property type="entry name" value="Cadherin-like_dom"/>
</dbReference>
<keyword evidence="5" id="KW-0732">Signal</keyword>
<dbReference type="GO" id="GO:0007424">
    <property type="term" value="P:open tracheal system development"/>
    <property type="evidence" value="ECO:0007669"/>
    <property type="project" value="UniProtKB-ARBA"/>
</dbReference>
<dbReference type="FunFam" id="2.60.40.60:FF:000020">
    <property type="entry name" value="Dachsous cadherin-related 1b"/>
    <property type="match status" value="2"/>
</dbReference>
<dbReference type="SMART" id="SM00112">
    <property type="entry name" value="CA"/>
    <property type="match status" value="24"/>
</dbReference>
<dbReference type="FunFam" id="2.60.40.60:FF:000051">
    <property type="entry name" value="FAT atypical cadherin 1"/>
    <property type="match status" value="1"/>
</dbReference>
<evidence type="ECO:0000256" key="10">
    <source>
        <dbReference type="ARBA" id="ARBA00023136"/>
    </source>
</evidence>
<dbReference type="GO" id="GO:0030855">
    <property type="term" value="P:epithelial cell differentiation"/>
    <property type="evidence" value="ECO:0007669"/>
    <property type="project" value="UniProtKB-ARBA"/>
</dbReference>
<protein>
    <recommendedName>
        <fullName evidence="16">Cadherin domain-containing protein</fullName>
    </recommendedName>
</protein>
<name>A0AAN9Y961_9HEMI</name>
<evidence type="ECO:0000256" key="1">
    <source>
        <dbReference type="ARBA" id="ARBA00004251"/>
    </source>
</evidence>
<feature type="domain" description="Cadherin" evidence="16">
    <location>
        <begin position="707"/>
        <end position="820"/>
    </location>
</feature>
<evidence type="ECO:0000256" key="11">
    <source>
        <dbReference type="ARBA" id="ARBA00023157"/>
    </source>
</evidence>
<feature type="domain" description="Cadherin" evidence="16">
    <location>
        <begin position="1028"/>
        <end position="1128"/>
    </location>
</feature>
<feature type="compositionally biased region" description="Polar residues" evidence="14">
    <location>
        <begin position="3000"/>
        <end position="3010"/>
    </location>
</feature>
<dbReference type="PANTHER" id="PTHR24027:SF438">
    <property type="entry name" value="CADHERIN 23"/>
    <property type="match status" value="1"/>
</dbReference>
<evidence type="ECO:0000256" key="6">
    <source>
        <dbReference type="ARBA" id="ARBA00022737"/>
    </source>
</evidence>
<proteinExistence type="predicted"/>
<dbReference type="GO" id="GO:0008013">
    <property type="term" value="F:beta-catenin binding"/>
    <property type="evidence" value="ECO:0007669"/>
    <property type="project" value="TreeGrafter"/>
</dbReference>
<evidence type="ECO:0000256" key="3">
    <source>
        <dbReference type="ARBA" id="ARBA00022536"/>
    </source>
</evidence>
<feature type="domain" description="Cadherin" evidence="16">
    <location>
        <begin position="397"/>
        <end position="502"/>
    </location>
</feature>
<dbReference type="FunFam" id="2.60.40.60:FF:000005">
    <property type="entry name" value="Protocadherin 9"/>
    <property type="match status" value="1"/>
</dbReference>
<dbReference type="FunFam" id="2.60.40.60:FF:000026">
    <property type="entry name" value="FAT atypical cadherin 1"/>
    <property type="match status" value="2"/>
</dbReference>
<evidence type="ECO:0000259" key="16">
    <source>
        <dbReference type="PROSITE" id="PS50268"/>
    </source>
</evidence>
<dbReference type="FunFam" id="2.60.40.60:FF:000037">
    <property type="entry name" value="FAT atypical cadherin 1"/>
    <property type="match status" value="1"/>
</dbReference>
<keyword evidence="2" id="KW-1003">Cell membrane</keyword>
<dbReference type="GO" id="GO:0007156">
    <property type="term" value="P:homophilic cell adhesion via plasma membrane adhesion molecules"/>
    <property type="evidence" value="ECO:0007669"/>
    <property type="project" value="InterPro"/>
</dbReference>
<dbReference type="CDD" id="cd11304">
    <property type="entry name" value="Cadherin_repeat"/>
    <property type="match status" value="24"/>
</dbReference>
<dbReference type="FunFam" id="2.60.40.60:FF:000021">
    <property type="entry name" value="FAT atypical cadherin 1"/>
    <property type="match status" value="2"/>
</dbReference>
<keyword evidence="18" id="KW-1185">Reference proteome</keyword>
<evidence type="ECO:0000256" key="13">
    <source>
        <dbReference type="PROSITE-ProRule" id="PRU00043"/>
    </source>
</evidence>
<feature type="domain" description="Cadherin" evidence="16">
    <location>
        <begin position="821"/>
        <end position="922"/>
    </location>
</feature>
<feature type="domain" description="Cadherin" evidence="16">
    <location>
        <begin position="1551"/>
        <end position="1658"/>
    </location>
</feature>
<dbReference type="GO" id="GO:0007163">
    <property type="term" value="P:establishment or maintenance of cell polarity"/>
    <property type="evidence" value="ECO:0007669"/>
    <property type="project" value="UniProtKB-ARBA"/>
</dbReference>
<comment type="caution">
    <text evidence="17">The sequence shown here is derived from an EMBL/GenBank/DDBJ whole genome shotgun (WGS) entry which is preliminary data.</text>
</comment>
<dbReference type="FunFam" id="2.60.40.60:FF:000100">
    <property type="entry name" value="protocadherin Fat 2"/>
    <property type="match status" value="1"/>
</dbReference>
<evidence type="ECO:0000256" key="15">
    <source>
        <dbReference type="SAM" id="Phobius"/>
    </source>
</evidence>
<dbReference type="FunFam" id="2.60.40.60:FF:000059">
    <property type="entry name" value="FAT atypical cadherin 3"/>
    <property type="match status" value="1"/>
</dbReference>
<dbReference type="Gene3D" id="2.60.40.60">
    <property type="entry name" value="Cadherins"/>
    <property type="match status" value="25"/>
</dbReference>
<feature type="region of interest" description="Disordered" evidence="14">
    <location>
        <begin position="2993"/>
        <end position="3021"/>
    </location>
</feature>
<feature type="domain" description="Cadherin" evidence="16">
    <location>
        <begin position="206"/>
        <end position="298"/>
    </location>
</feature>
<dbReference type="PRINTS" id="PR00205">
    <property type="entry name" value="CADHERIN"/>
</dbReference>
<organism evidence="17 18">
    <name type="scientific">Parthenolecanium corni</name>
    <dbReference type="NCBI Taxonomy" id="536013"/>
    <lineage>
        <taxon>Eukaryota</taxon>
        <taxon>Metazoa</taxon>
        <taxon>Ecdysozoa</taxon>
        <taxon>Arthropoda</taxon>
        <taxon>Hexapoda</taxon>
        <taxon>Insecta</taxon>
        <taxon>Pterygota</taxon>
        <taxon>Neoptera</taxon>
        <taxon>Paraneoptera</taxon>
        <taxon>Hemiptera</taxon>
        <taxon>Sternorrhyncha</taxon>
        <taxon>Coccoidea</taxon>
        <taxon>Coccidae</taxon>
        <taxon>Parthenolecanium</taxon>
    </lineage>
</organism>
<reference evidence="17 18" key="1">
    <citation type="submission" date="2024-03" db="EMBL/GenBank/DDBJ databases">
        <title>Adaptation during the transition from Ophiocordyceps entomopathogen to insect associate is accompanied by gene loss and intensified selection.</title>
        <authorList>
            <person name="Ward C.M."/>
            <person name="Onetto C.A."/>
            <person name="Borneman A.R."/>
        </authorList>
    </citation>
    <scope>NUCLEOTIDE SEQUENCE [LARGE SCALE GENOMIC DNA]</scope>
    <source>
        <strain evidence="17">AWRI1</strain>
        <tissue evidence="17">Single Adult Female</tissue>
    </source>
</reference>
<feature type="domain" description="Cadherin" evidence="16">
    <location>
        <begin position="2496"/>
        <end position="2589"/>
    </location>
</feature>
<evidence type="ECO:0000256" key="5">
    <source>
        <dbReference type="ARBA" id="ARBA00022729"/>
    </source>
</evidence>
<feature type="domain" description="Cadherin" evidence="16">
    <location>
        <begin position="4"/>
        <end position="46"/>
    </location>
</feature>
<feature type="domain" description="Cadherin" evidence="16">
    <location>
        <begin position="1756"/>
        <end position="1859"/>
    </location>
</feature>
<keyword evidence="10 15" id="KW-0472">Membrane</keyword>
<feature type="domain" description="Cadherin" evidence="16">
    <location>
        <begin position="1961"/>
        <end position="2062"/>
    </location>
</feature>
<feature type="domain" description="Cadherin" evidence="16">
    <location>
        <begin position="1346"/>
        <end position="1447"/>
    </location>
</feature>
<feature type="domain" description="Cadherin" evidence="16">
    <location>
        <begin position="2272"/>
        <end position="2376"/>
    </location>
</feature>
<feature type="domain" description="Cadherin" evidence="16">
    <location>
        <begin position="299"/>
        <end position="396"/>
    </location>
</feature>
<dbReference type="GO" id="GO:0016342">
    <property type="term" value="C:catenin complex"/>
    <property type="evidence" value="ECO:0007669"/>
    <property type="project" value="TreeGrafter"/>
</dbReference>
<gene>
    <name evidence="17" type="ORF">V9T40_009546</name>
</gene>
<dbReference type="GO" id="GO:0048589">
    <property type="term" value="P:developmental growth"/>
    <property type="evidence" value="ECO:0007669"/>
    <property type="project" value="UniProtKB-ARBA"/>
</dbReference>
<evidence type="ECO:0000256" key="7">
    <source>
        <dbReference type="ARBA" id="ARBA00022837"/>
    </source>
</evidence>
<dbReference type="InterPro" id="IPR020894">
    <property type="entry name" value="Cadherin_CS"/>
</dbReference>
<keyword evidence="9 15" id="KW-1133">Transmembrane helix</keyword>
<dbReference type="SUPFAM" id="SSF49313">
    <property type="entry name" value="Cadherin-like"/>
    <property type="match status" value="25"/>
</dbReference>
<keyword evidence="12" id="KW-0325">Glycoprotein</keyword>
<dbReference type="FunFam" id="2.60.40.60:FF:000033">
    <property type="entry name" value="FAT atypical cadherin 1"/>
    <property type="match status" value="1"/>
</dbReference>
<evidence type="ECO:0000256" key="4">
    <source>
        <dbReference type="ARBA" id="ARBA00022692"/>
    </source>
</evidence>
<feature type="domain" description="Cadherin" evidence="16">
    <location>
        <begin position="2063"/>
        <end position="2166"/>
    </location>
</feature>
<evidence type="ECO:0000256" key="12">
    <source>
        <dbReference type="ARBA" id="ARBA00023180"/>
    </source>
</evidence>
<feature type="domain" description="Cadherin" evidence="16">
    <location>
        <begin position="1239"/>
        <end position="1345"/>
    </location>
</feature>
<feature type="domain" description="Cadherin" evidence="16">
    <location>
        <begin position="1129"/>
        <end position="1238"/>
    </location>
</feature>
<keyword evidence="3" id="KW-0245">EGF-like domain</keyword>
<dbReference type="GO" id="GO:0005509">
    <property type="term" value="F:calcium ion binding"/>
    <property type="evidence" value="ECO:0007669"/>
    <property type="project" value="UniProtKB-UniRule"/>
</dbReference>
<evidence type="ECO:0000256" key="9">
    <source>
        <dbReference type="ARBA" id="ARBA00022989"/>
    </source>
</evidence>
<dbReference type="PROSITE" id="PS50268">
    <property type="entry name" value="CADHERIN_2"/>
    <property type="match status" value="25"/>
</dbReference>
<feature type="domain" description="Cadherin" evidence="16">
    <location>
        <begin position="1688"/>
        <end position="1755"/>
    </location>
</feature>
<dbReference type="FunFam" id="2.60.40.60:FF:000084">
    <property type="entry name" value="FAT atypical cadherin 3"/>
    <property type="match status" value="1"/>
</dbReference>
<feature type="transmembrane region" description="Helical" evidence="15">
    <location>
        <begin position="2767"/>
        <end position="2787"/>
    </location>
</feature>
<feature type="domain" description="Cadherin" evidence="16">
    <location>
        <begin position="2377"/>
        <end position="2480"/>
    </location>
</feature>
<keyword evidence="7 13" id="KW-0106">Calcium</keyword>
<dbReference type="FunFam" id="2.60.40.60:FF:000041">
    <property type="entry name" value="FAT atypical cadherin 1"/>
    <property type="match status" value="1"/>
</dbReference>
<dbReference type="GO" id="GO:0045296">
    <property type="term" value="F:cadherin binding"/>
    <property type="evidence" value="ECO:0007669"/>
    <property type="project" value="TreeGrafter"/>
</dbReference>
<dbReference type="EMBL" id="JBBCAQ010000010">
    <property type="protein sequence ID" value="KAK7602105.1"/>
    <property type="molecule type" value="Genomic_DNA"/>
</dbReference>
<comment type="subcellular location">
    <subcellularLocation>
        <location evidence="1">Cell membrane</location>
        <topology evidence="1">Single-pass type I membrane protein</topology>
    </subcellularLocation>
</comment>
<evidence type="ECO:0000256" key="14">
    <source>
        <dbReference type="SAM" id="MobiDB-lite"/>
    </source>
</evidence>
<feature type="domain" description="Cadherin" evidence="16">
    <location>
        <begin position="47"/>
        <end position="155"/>
    </location>
</feature>
<feature type="domain" description="Cadherin" evidence="16">
    <location>
        <begin position="2167"/>
        <end position="2271"/>
    </location>
</feature>
<feature type="domain" description="Cadherin" evidence="16">
    <location>
        <begin position="503"/>
        <end position="608"/>
    </location>
</feature>
<dbReference type="FunFam" id="2.60.40.60:FF:000024">
    <property type="entry name" value="FAT atypical cadherin 3"/>
    <property type="match status" value="2"/>
</dbReference>
<dbReference type="GO" id="GO:0008104">
    <property type="term" value="P:intracellular protein localization"/>
    <property type="evidence" value="ECO:0007669"/>
    <property type="project" value="UniProtKB-ARBA"/>
</dbReference>
<keyword evidence="8" id="KW-0130">Cell adhesion</keyword>
<dbReference type="FunFam" id="2.60.40.60:FF:000013">
    <property type="entry name" value="Cadherin EGF LAG seven-pass G-type receptor"/>
    <property type="match status" value="2"/>
</dbReference>
<dbReference type="GO" id="GO:0001736">
    <property type="term" value="P:establishment of planar polarity"/>
    <property type="evidence" value="ECO:0007669"/>
    <property type="project" value="UniProtKB-ARBA"/>
</dbReference>
<dbReference type="FunFam" id="2.60.40.60:FF:000275">
    <property type="entry name" value="Si:dkey-30k22.7"/>
    <property type="match status" value="1"/>
</dbReference>
<dbReference type="PANTHER" id="PTHR24027">
    <property type="entry name" value="CADHERIN-23"/>
    <property type="match status" value="1"/>
</dbReference>
<dbReference type="GO" id="GO:0016477">
    <property type="term" value="P:cell migration"/>
    <property type="evidence" value="ECO:0007669"/>
    <property type="project" value="TreeGrafter"/>
</dbReference>
<evidence type="ECO:0000313" key="17">
    <source>
        <dbReference type="EMBL" id="KAK7602105.1"/>
    </source>
</evidence>
<sequence length="3021" mass="333520">MTTLDAETKTSYWLTVFAQDHGVVPLHSVLHVYIKVLNVNDNAPLTLEPVYYPHISEWTSTRVVVQQLRSEDKDLENNKNITYKITGGNADKLFSINSTSGVIETTGRKFDREAPGGAEHILEVTVSDNGLPTALQSTTKVVVTIDDANDNAPQFEKPLYTFKIPESNRKKLPVQENQNVVETEPNIDTSLENISWESFNAENISGEALFRIIATDRDIDENAVLHYTISSVKRKSINLFSIHPQTGVVYSDHSFHAGEEYLIQIRATDGGTPSKSNSVRVNVVVLPIPETSEHPPRIKQSNQQVDVTEGDTAGFFVALIPATDEDGDHLWFYLDGGDPRSEFMIGEDGNVVLAKQLSAEVQKNYTLKIRVTDGVHNAFTQLFVNVVPINKHRPVFSRQEFRANLSENTPINSKILQLNATDRDFDQNLYYSIHNAQSSSSMDIFSLDHETGVLSIIKSLDRETMVQHVLTVMVKDEGTPAKKNFARVIIDVFDANDHAPEFSISIMQGRVFETATVGTTVVQVFAVDKDHGENAAITYHIASGNIGNAFSIDETLGTLQVAKELDIHSMHYEYLLILKATDNGKPPLSSTLTLHIMVVMADNAPPRFNRVEVSSELFENEPPGTVVKYLEARSTSSLMFEITDGNADDMFEVNPSTGIVVTKRPLDYENKSVYNLSITATNMAGAKAMCYVIVHVLDRNDNAPQFIYLEYKGFISEAAPVGSLVLTADSLPLALKAHDEDFELNALLQYEIIEATAKRIFYVVANTGVIRTVVTLDYETVSQFDFHVRVSDLGKPRLTSETIAHVHVSVTDVNDCPPIFSQSEYNTTVIVPTYNNIAVVQLNATDRDSKNFTKLTYSILDGNNGNTYAIVSDTGLITVEDPITGFRTSPHRLKVTVTDGLFVSESVVNIKWEKSEDSGLVFQRHIYNGAVQENKTKVLTVVVVNVIGSALNENLIFSILNPTPYFTIGKTSGAIRTTGLPFDRETQEYHKLIVQAQSEDHDLKSNRIAHVPVNITVLDENDNCPMFVNLPYYAVVSVDADKGTTITKVHAIDADKGENGEVRYELIKGHGELFRVDRKTGEVYLRQMLEGHNKEYQLIIAAYDGGMSPCSKEVTVNIKVIDKSMPVFDKQFYSVSVPEDVDLNSHLSVSIKAESPLSRKLIYGISSGNTLEQFAVDFSTAYDSGNGPCILFVMDNLDYENIKEYALTMRATDSLSGIFAEVLVNVLVTDVNDCPPEFLHDSYNVTVSEAASFGSLVLKVEAKDNDTGISNVIRYSIQKDIYNSTDYFYINPEDGSISLKQSLNYEVRPHHHFTVVATDSGLPPLSSTAHVWLTVIDINDNAPKFEQSIYSGSLSQDAIRGQFITVITASDPDTVDHDHLVYSIVGGNQLQNFVLNRNTGIITLNNLQKLSDSMFHWLNVSVSDGVFTSHAKVRIEILSTNLHSPVFNEKQYEAKVSENQPAGMSVLRVQATDADQGLYGQISYSFVSQLIMEKFHINNVTGDIITKQTLDREENKMYEMLVVATDPGGRSGLAVVRVVVTDVNDNAPQFLLDEYKVCINSSLFINSFFLKIKAIDADEGPSAQIEYSIYEAGSSGNTELFNINKNTGGISLQKSAKTFENQAFQFFVRATDRGSPALYADVSVGVYIMSSKDIPPVFEKNNDKILLPEEAVPGSFIAKMKLVSHVPVKFRLVSNTNLFSIDGDGEVTLTSQIDREKSSNYIVGVLAYTESSPALTALSELFVQIVDHNDNIPQFENDVYSISLAENMPAGTSLLKVHANDKDEGKNAEIRYSMEQIWNDVFSVEPSSGWLSNLVPLDREDRSSYSLSIIAADNGKPAFNSTAKVVVNLVDSNDNPSLFTQAAYVASVKEDALAGTVVMKLELSDADSEIPSSIAFYITSGNPLAHFSVRNTGEVYVSKSIDRERIDVYHLGITATDGKFVSSTKLTIKVLDVNDEQPYCLKYRYYRVLSEAMPTGTSVVKIAAADADLDPKLKFYLTGTGAESFSLENNSGELKIARPLDREEQSFYHLTAHVQDGERTEWECLSHVMITVSDVNDNAPVFVAPTNNATILEDAQIGTLVTKVHATDADIGINRKLRYYFVDSAQGHFQMATESGIITLAKPLDRETRDSYNISVKAVDQGSPQMSSTMSLLVLVLDVNDNPPEFGSRGYYASISESAKIGSEVIHVYATSLDTGVNAEVVYSIVGGNEYEKFTINPATGIVTLSQYLDFEKVKDYLLTIQATDKGFPPLSNQATVNVTVTDSNDNIPSFTQLVFTGRVSEDIPVGDIVLKISATDLDSGPNGKIKYSLERGDKYQQFSIDPNTGHLIVVRPLDRELIPTYTLQVRAADCGVPELSAFVLVNLEVLDVNDNPPLFSQLNYSCVVQEDKRPGYPICQLNVTDADISPNGAPFTFDILSGKNPAFRVDSDGTVKTASLLKSKVQEVYHMKVRVFDNGKPTLTSDTNLTIKVIEESQFAPTIVPLEVWVGSYQDRWAGGELGRIHASDQDQYDTLLYAITTPHGGIFNVDERTGVLTSAPGLDAGKYLLNVTVTDGKFTSVAQVRVNVDPLDDDMLLEAVSIRLRGITPHRFILTMHRKLLNSLKIQLQKDIRLVSIQEAPQGHLDLLFIIKGGIDLSDMHEILQAAGLTSVSFPCNCVKNQGFCKQRINFLTDQIQVIATDVISFVAPAHSQQLYCACTLGFSGARCETKIPTECSCPPDHQCVLENNISFTYKCVTPPVVATSCDKNATCPPPSFGSARFTISLEQMIGIISALIFIVFLICSIIICRCCGRTHSPVPQEDKSVTMLNSEFKRHSKINNLEATQSARPTSYTAATSNNDLYVTATQLNNLDTLRSYGSAGDELENVPPDYVRNLNRAPNISKHKITNDLKKLPDLRKPNKNSRQTLSCVEEAKLLGGYHWDCSDWVRRSHNPLPNITEVPGSEVPDSSSSHSDESNESNNLNIPGHSIQDLDNLEEATFLSYRSDDDDVIPYGFPHSAGYPSQSDLSTNVCDIEDSDVPPN</sequence>
<evidence type="ECO:0000313" key="18">
    <source>
        <dbReference type="Proteomes" id="UP001367676"/>
    </source>
</evidence>
<dbReference type="InterPro" id="IPR015919">
    <property type="entry name" value="Cadherin-like_sf"/>
</dbReference>
<accession>A0AAN9Y961</accession>
<keyword evidence="4 15" id="KW-0812">Transmembrane</keyword>
<dbReference type="Proteomes" id="UP001367676">
    <property type="component" value="Unassembled WGS sequence"/>
</dbReference>
<keyword evidence="11" id="KW-1015">Disulfide bond</keyword>
<feature type="domain" description="Cadherin" evidence="16">
    <location>
        <begin position="923"/>
        <end position="1027"/>
    </location>
</feature>
<feature type="domain" description="Cadherin" evidence="16">
    <location>
        <begin position="1860"/>
        <end position="1960"/>
    </location>
</feature>
<dbReference type="GO" id="GO:0031175">
    <property type="term" value="P:neuron projection development"/>
    <property type="evidence" value="ECO:0007669"/>
    <property type="project" value="TreeGrafter"/>
</dbReference>
<dbReference type="FunFam" id="2.60.40.60:FF:000053">
    <property type="entry name" value="FAT atypical cadherin 3"/>
    <property type="match status" value="1"/>
</dbReference>
<feature type="compositionally biased region" description="Acidic residues" evidence="14">
    <location>
        <begin position="3012"/>
        <end position="3021"/>
    </location>
</feature>
<feature type="compositionally biased region" description="Low complexity" evidence="14">
    <location>
        <begin position="2938"/>
        <end position="2950"/>
    </location>
</feature>
<dbReference type="Pfam" id="PF00028">
    <property type="entry name" value="Cadherin"/>
    <property type="match status" value="19"/>
</dbReference>
<feature type="domain" description="Cadherin" evidence="16">
    <location>
        <begin position="609"/>
        <end position="706"/>
    </location>
</feature>
<evidence type="ECO:0000256" key="8">
    <source>
        <dbReference type="ARBA" id="ARBA00022889"/>
    </source>
</evidence>
<feature type="domain" description="Cadherin" evidence="16">
    <location>
        <begin position="1448"/>
        <end position="1550"/>
    </location>
</feature>
<evidence type="ECO:0000256" key="2">
    <source>
        <dbReference type="ARBA" id="ARBA00022475"/>
    </source>
</evidence>
<keyword evidence="6" id="KW-0677">Repeat</keyword>
<feature type="region of interest" description="Disordered" evidence="14">
    <location>
        <begin position="2934"/>
        <end position="2967"/>
    </location>
</feature>